<organism evidence="5 6">
    <name type="scientific">Zancudomyces culisetae</name>
    <name type="common">Gut fungus</name>
    <name type="synonym">Smittium culisetae</name>
    <dbReference type="NCBI Taxonomy" id="1213189"/>
    <lineage>
        <taxon>Eukaryota</taxon>
        <taxon>Fungi</taxon>
        <taxon>Fungi incertae sedis</taxon>
        <taxon>Zoopagomycota</taxon>
        <taxon>Kickxellomycotina</taxon>
        <taxon>Harpellomycetes</taxon>
        <taxon>Harpellales</taxon>
        <taxon>Legeriomycetaceae</taxon>
        <taxon>Zancudomyces</taxon>
    </lineage>
</organism>
<evidence type="ECO:0000313" key="6">
    <source>
        <dbReference type="Proteomes" id="UP000188320"/>
    </source>
</evidence>
<keyword evidence="6" id="KW-1185">Reference proteome</keyword>
<feature type="region of interest" description="Disordered" evidence="3">
    <location>
        <begin position="117"/>
        <end position="156"/>
    </location>
</feature>
<feature type="domain" description="ELYS-like" evidence="4">
    <location>
        <begin position="383"/>
        <end position="472"/>
    </location>
</feature>
<dbReference type="InterPro" id="IPR025151">
    <property type="entry name" value="ELYS_dom"/>
</dbReference>
<accession>A0A1R1PQX0</accession>
<feature type="compositionally biased region" description="Basic and acidic residues" evidence="3">
    <location>
        <begin position="123"/>
        <end position="156"/>
    </location>
</feature>
<sequence length="529" mass="60765">MQYGNGMGLVGPIQGKKDEWVMFITTRNGKVGIVKFGIDKKGGQIKVYEEEAQVQDIELFNSPYRKVNATIIDEKEGKVLVFIEKGYGRMSIYMYQDKSRKAKQQQEYLQQRQKLKRRQGWGQEHEQKQKQKQEQEHEQERERERERERGQEPEKKVMEKIIGAGISIGKKREMEIQSIWVEKENGGHLCVGYKGLEEGELYAVIYKLSSNVQNEDRATENGVVRRLSRKIEQKTVKDEVWDIKKILELEIRKETKQEISLFKMFNSTGILLGLNVGDTGKNSRLNYWEIREGKLIKVQETHFSDSIVDVVVNENLDMTVIGDRSNHVISSFEQKTLVQETFDMAKDISKYYSFASGESGHENNENEILKRLFALGGISSDAQSFRFNEKQALDVTNRIIINGELDMQDRLGLLYYMILDTSNGDQEKAAKMAENYCLPNEFIELYRGYYLLDTGSVRDGLNSVIQSSIANTEDAQLNELIIDLAPSCEIFDAADRSQADHYSSIENKPEIGLFVLQSTQTALDSNPDF</sequence>
<evidence type="ECO:0000256" key="2">
    <source>
        <dbReference type="ARBA" id="ARBA00023242"/>
    </source>
</evidence>
<dbReference type="GO" id="GO:0005634">
    <property type="term" value="C:nucleus"/>
    <property type="evidence" value="ECO:0007669"/>
    <property type="project" value="UniProtKB-SubCell"/>
</dbReference>
<dbReference type="AlphaFoldDB" id="A0A1R1PQX0"/>
<protein>
    <recommendedName>
        <fullName evidence="4">ELYS-like domain-containing protein</fullName>
    </recommendedName>
</protein>
<evidence type="ECO:0000256" key="3">
    <source>
        <dbReference type="SAM" id="MobiDB-lite"/>
    </source>
</evidence>
<name>A0A1R1PQX0_ZANCU</name>
<reference evidence="6" key="1">
    <citation type="submission" date="2017-01" db="EMBL/GenBank/DDBJ databases">
        <authorList>
            <person name="Wang Y."/>
            <person name="White M."/>
            <person name="Kvist S."/>
            <person name="Moncalvo J.-M."/>
        </authorList>
    </citation>
    <scope>NUCLEOTIDE SEQUENCE [LARGE SCALE GENOMIC DNA]</scope>
    <source>
        <strain evidence="6">COL-18-3</strain>
    </source>
</reference>
<comment type="caution">
    <text evidence="5">The sequence shown here is derived from an EMBL/GenBank/DDBJ whole genome shotgun (WGS) entry which is preliminary data.</text>
</comment>
<evidence type="ECO:0000259" key="4">
    <source>
        <dbReference type="Pfam" id="PF13934"/>
    </source>
</evidence>
<dbReference type="Pfam" id="PF13934">
    <property type="entry name" value="ELYS"/>
    <property type="match status" value="1"/>
</dbReference>
<evidence type="ECO:0000256" key="1">
    <source>
        <dbReference type="ARBA" id="ARBA00004123"/>
    </source>
</evidence>
<dbReference type="EMBL" id="LSSK01000425">
    <property type="protein sequence ID" value="OMH83385.1"/>
    <property type="molecule type" value="Genomic_DNA"/>
</dbReference>
<comment type="subcellular location">
    <subcellularLocation>
        <location evidence="1">Nucleus</location>
    </subcellularLocation>
</comment>
<dbReference type="Proteomes" id="UP000188320">
    <property type="component" value="Unassembled WGS sequence"/>
</dbReference>
<gene>
    <name evidence="5" type="ORF">AX774_g3110</name>
</gene>
<proteinExistence type="predicted"/>
<evidence type="ECO:0000313" key="5">
    <source>
        <dbReference type="EMBL" id="OMH83385.1"/>
    </source>
</evidence>
<keyword evidence="2" id="KW-0539">Nucleus</keyword>